<dbReference type="Gene3D" id="3.40.50.10490">
    <property type="entry name" value="Glucose-6-phosphate isomerase like protein, domain 1"/>
    <property type="match status" value="1"/>
</dbReference>
<evidence type="ECO:0000313" key="3">
    <source>
        <dbReference type="EMBL" id="MBA8823590.1"/>
    </source>
</evidence>
<dbReference type="InterPro" id="IPR046348">
    <property type="entry name" value="SIS_dom_sf"/>
</dbReference>
<feature type="domain" description="SIS" evidence="2">
    <location>
        <begin position="28"/>
        <end position="171"/>
    </location>
</feature>
<sequence>MTKDALDTIQAEISGVLARVDRAHIEEFVTHLAESGRVLVTGAGRSGFMASAFAMRLVHLGWDVHVVGEATAPALSAGDTLVAISGSGTTSGTVRTAEEATRAHARVLAVTTDEDSPLARSAERVLCVPAATKHRRDGETSTVQPLSSLFDQVTHLVFDAVCLDLAQRRGIDNTAASRAHVTTE</sequence>
<comment type="caution">
    <text evidence="3">The sequence shown here is derived from an EMBL/GenBank/DDBJ whole genome shotgun (WGS) entry which is preliminary data.</text>
</comment>
<dbReference type="PANTHER" id="PTHR43443">
    <property type="entry name" value="3-HEXULOSE-6-PHOSPHATE ISOMERASE"/>
    <property type="match status" value="1"/>
</dbReference>
<dbReference type="NCBIfam" id="TIGR03127">
    <property type="entry name" value="RuMP_HxlB"/>
    <property type="match status" value="1"/>
</dbReference>
<dbReference type="Pfam" id="PF01380">
    <property type="entry name" value="SIS"/>
    <property type="match status" value="1"/>
</dbReference>
<dbReference type="InterPro" id="IPR017552">
    <property type="entry name" value="PHI/rmpB"/>
</dbReference>
<dbReference type="PANTHER" id="PTHR43443:SF1">
    <property type="entry name" value="3-HEXULOSE-6-PHOSPHATE ISOMERASE"/>
    <property type="match status" value="1"/>
</dbReference>
<reference evidence="3 4" key="1">
    <citation type="submission" date="2020-07" db="EMBL/GenBank/DDBJ databases">
        <title>Sequencing the genomes of 1000 actinobacteria strains.</title>
        <authorList>
            <person name="Klenk H.-P."/>
        </authorList>
    </citation>
    <scope>NUCLEOTIDE SEQUENCE [LARGE SCALE GENOMIC DNA]</scope>
    <source>
        <strain evidence="3 4">DSM 45975</strain>
    </source>
</reference>
<comment type="similarity">
    <text evidence="1">Belongs to the SIS family. PHI subfamily.</text>
</comment>
<proteinExistence type="inferred from homology"/>
<evidence type="ECO:0000256" key="1">
    <source>
        <dbReference type="ARBA" id="ARBA00009235"/>
    </source>
</evidence>
<dbReference type="CDD" id="cd05005">
    <property type="entry name" value="SIS_PHI"/>
    <property type="match status" value="1"/>
</dbReference>
<dbReference type="EC" id="5.3.1.27" evidence="3"/>
<dbReference type="GO" id="GO:1901135">
    <property type="term" value="P:carbohydrate derivative metabolic process"/>
    <property type="evidence" value="ECO:0007669"/>
    <property type="project" value="InterPro"/>
</dbReference>
<evidence type="ECO:0000259" key="2">
    <source>
        <dbReference type="PROSITE" id="PS51464"/>
    </source>
</evidence>
<dbReference type="RefSeq" id="WP_182542874.1">
    <property type="nucleotide sequence ID" value="NZ_JACGWZ010000001.1"/>
</dbReference>
<dbReference type="AlphaFoldDB" id="A0A839DRK1"/>
<dbReference type="GO" id="GO:0043800">
    <property type="term" value="F:6-phospho-3-hexuloisomerase activity"/>
    <property type="evidence" value="ECO:0007669"/>
    <property type="project" value="UniProtKB-EC"/>
</dbReference>
<keyword evidence="4" id="KW-1185">Reference proteome</keyword>
<gene>
    <name evidence="3" type="ORF">FHX42_000919</name>
</gene>
<dbReference type="PROSITE" id="PS51464">
    <property type="entry name" value="SIS"/>
    <property type="match status" value="1"/>
</dbReference>
<dbReference type="EMBL" id="JACGWZ010000001">
    <property type="protein sequence ID" value="MBA8823590.1"/>
    <property type="molecule type" value="Genomic_DNA"/>
</dbReference>
<dbReference type="SUPFAM" id="SSF53697">
    <property type="entry name" value="SIS domain"/>
    <property type="match status" value="1"/>
</dbReference>
<keyword evidence="3" id="KW-0413">Isomerase</keyword>
<evidence type="ECO:0000313" key="4">
    <source>
        <dbReference type="Proteomes" id="UP000569329"/>
    </source>
</evidence>
<protein>
    <submittedName>
        <fullName evidence="3">6-phospho-3-hexuloisomerase</fullName>
        <ecNumber evidence="3">5.3.1.27</ecNumber>
    </submittedName>
</protein>
<organism evidence="3 4">
    <name type="scientific">Halosaccharopolyspora lacisalsi</name>
    <dbReference type="NCBI Taxonomy" id="1000566"/>
    <lineage>
        <taxon>Bacteria</taxon>
        <taxon>Bacillati</taxon>
        <taxon>Actinomycetota</taxon>
        <taxon>Actinomycetes</taxon>
        <taxon>Pseudonocardiales</taxon>
        <taxon>Pseudonocardiaceae</taxon>
        <taxon>Halosaccharopolyspora</taxon>
    </lineage>
</organism>
<dbReference type="Proteomes" id="UP000569329">
    <property type="component" value="Unassembled WGS sequence"/>
</dbReference>
<dbReference type="InterPro" id="IPR001347">
    <property type="entry name" value="SIS_dom"/>
</dbReference>
<name>A0A839DRK1_9PSEU</name>
<dbReference type="GO" id="GO:0097367">
    <property type="term" value="F:carbohydrate derivative binding"/>
    <property type="evidence" value="ECO:0007669"/>
    <property type="project" value="InterPro"/>
</dbReference>
<accession>A0A839DRK1</accession>